<feature type="non-terminal residue" evidence="2">
    <location>
        <position position="1"/>
    </location>
</feature>
<sequence length="2494" mass="262796">PEEDLAAPSPVPTLSRPEDTGTGTPRDTAVVSGTSTVANTPTTSKTDPDETEPGETEPDEDDAVTLVDTLSESGDTLVGTDDDTKPGTGPAKAPKDTAPLRSREDIARWIDSLGSTADDPGAAFPQKPHPLGTVAAEDITVAMATADGVVGTPDMAGLPKTLDAARADVPPTGSVRANAFGEDGTETLPDPRRVRMPRFDAGTKFPASDTHREALHSFERAWRETTVDRGPHNQVLTAATDAHLALGGTPDQVGALVGRFARNVDDFGRLSPADQHVAVVAQTLLRGNPADTADALRRARAAGVDLAPGSVPEPSDPGPVPTGIQRLTAPDRTALDRAADHLRSADPQEAARAEQWARSQVAADHTWFLDADHPGAAERRELIDAFVTLVAHSRLTDSADRTRALSLELARRYGTRRITGLPGGARPDVVDPADAAGPEPAAGPSRQGADLDQLLREVQDGPDQGVFTGDTGALPVRTSSVFDIDEVVDLTDDPADGADLSADVDEVDEVVDLSDTTGSPADSDSETAMGTDPDPAEDGGVSAKDGPARDAAEEAAEQDRTGPAPAETAPGPGVPVSFSTLMEPLRSYARNAADRTARDVEVVLLAAPGSNRFVEMVRSARTGHAFVAVRLPGHTTPVAFGFRTVAPVSNHHLVDGTAPGGVTAESPRAFNDFGAEILGAYKINADQLAAAYQYAEDNSLRGYHLQQYNCVSFALGFVEAATGEAPVRLRINSPNSLIRHMRVGQHRDWVTDPKVLELTAEDQAELTRAAGWLRGAGRTRHLEWARDRVFIDHQRPVLSLTRTVTQQRQLDLLASFTMLVAERHGRHGEAAALALLHDLGVRYGTSRTHYSHAEHTVTGMLEPLRTHALNAADPHAPAAEVVVLARPKGTSVAVHLRGTAKPVAFRFAADRAVADRLRLEDRDGGVFIEHTDLIHDPDVEILQSYSVDAAQLLAGHRYLTDNVVTEFNPTFRNSDHFTRALLTAMLGSDPVKAYFAEQRASAPSDAAAAAHAVRSLVLTHADFLKAMRSGTETSWSSAATPRTELAERDSRAETVARERLRRLPAAQRNDSLAWARLRVRLDHQRPARDDRPMDTIVAQGALLQSFQYLIGAEHATEGDQSARLLSWRLGLDYGTWRLADGLPPELAVTDAPLPAPTVHTTASGPRDILLEDVRQPMTEEGGFHWFATEDGGTVYISSALIDDDRVDPEAARQVITFLGGGLRVFHVHGLSGPEPGTGHAGRPVLLAPTGEADFPRADDVEATSFVAVSTTPQDAERRFGASAAVGSDSTRTGVLAASSVLPDQTVAVIDATTVHVQGGVLLTVTDSPTVHVPPRVVPSDGTDVVVLAAQTDAAPYKRVLAQELARADLAPERRQRFQEVLNTHDPDDLPAVPLPPMQSGRGPGRSHPRGGPSVDALVSGMRGLGMGAGQRVEPITRLLTTTGQANGPVSGLDFRMTGRERPGAVLTPNADGFVLFTGPVVPGALPYQLAAAPVTAPWAGRRRPFFLAADLTPQGIPVNTPQGRQYLSPHQFAGHLVEDRFLSSTDPDTPIVLVIPDGGAHGLELPRIIAARTGKGVWSSDLPVTLRPDEDGEDHWIVQHRRSGNSRPGQWLYSGPSDTATRIAATSRDVSVYSSIRNMSGPPLSDLTLASYTVVDSRGRTIGRVSHTERDLKSRTADLSRWGTAVSWFAAGQSNGRLVRLGANRPLPWRVAGSTENPYFFGAHGDPGTVTLVDKDQAEHSVSGTTLGRIIRRRPSFSGKSSVVLAVCQAGATPARPSGGTDPSVAQEVADVLQVAVHAPTGFVRTNLVSVMDGGWVTAYPRNTATALPPGPPPGTPRHPARSTRRPAPPGLPPGIPLPPAPPGLPPGIPLPPAPPGPPPGIPLPPVPGARRPGPLGPPPGIPLPPVPGARRPGPLGPPPGFPPPPPPGGPFQSAGETRDESLALPDAETSPMQSGRGPGRSHPRGGSSVDALVSGMHGLGMGAGQREVPLTRLLTTTGQANGPVSGLDFRMTGRERPGAVLTPNPDGFVLFTGPVVPGALPYQLAAQPVTAPWAGRRRPFFLVADLTPQGIPVNTPQGRQYLSPHQFADHLAGDQFLSTTDPNAPIVLVIPDGGAHGLELPRIIAARTGKGVWSSDLPVTLRPGADGASQWIVQHRTGSGSRPGQWLYSGPSDTATRIAATSRDVPVYSNRRNMAAPPLSDLRLASYTVVDSRGRTIGRASHTEQDLTDGGRDSRIAVMSRWETAIYWSEAIQSNGRLVPVSTNRILPWQVVGSTENPYFFAAHGDPGTVTLVDKDQAEHSVSGTTLGGIIKRRPSFSGKSSVVLTVCYSGTSPRLPSGGTGPSVAQEVADALQVAVHAPTGAVTTNLALVMDGSWVTVHPRNTATALPPGPPPGTPRHPAPSTHRPAPPGFAPPPAPLGPPPAFPPPPVPGARRPAPLGPPPGFPPPPVPGARRPAPPGPPPGFPPPPPPGGPFQSAGEMGNESFGPFQDGL</sequence>
<keyword evidence="3" id="KW-1185">Reference proteome</keyword>
<feature type="compositionally biased region" description="Low complexity" evidence="1">
    <location>
        <begin position="424"/>
        <end position="444"/>
    </location>
</feature>
<feature type="compositionally biased region" description="Pro residues" evidence="1">
    <location>
        <begin position="2390"/>
        <end position="2401"/>
    </location>
</feature>
<reference evidence="2 3" key="1">
    <citation type="submission" date="2024-06" db="EMBL/GenBank/DDBJ databases">
        <title>The Natural Products Discovery Center: Release of the First 8490 Sequenced Strains for Exploring Actinobacteria Biosynthetic Diversity.</title>
        <authorList>
            <person name="Kalkreuter E."/>
            <person name="Kautsar S.A."/>
            <person name="Yang D."/>
            <person name="Bader C.D."/>
            <person name="Teijaro C.N."/>
            <person name="Fluegel L."/>
            <person name="Davis C.M."/>
            <person name="Simpson J.R."/>
            <person name="Lauterbach L."/>
            <person name="Steele A.D."/>
            <person name="Gui C."/>
            <person name="Meng S."/>
            <person name="Li G."/>
            <person name="Viehrig K."/>
            <person name="Ye F."/>
            <person name="Su P."/>
            <person name="Kiefer A.F."/>
            <person name="Nichols A."/>
            <person name="Cepeda A.J."/>
            <person name="Yan W."/>
            <person name="Fan B."/>
            <person name="Jiang Y."/>
            <person name="Adhikari A."/>
            <person name="Zheng C.-J."/>
            <person name="Schuster L."/>
            <person name="Cowan T.M."/>
            <person name="Smanski M.J."/>
            <person name="Chevrette M.G."/>
            <person name="De Carvalho L.P.S."/>
            <person name="Shen B."/>
        </authorList>
    </citation>
    <scope>NUCLEOTIDE SEQUENCE [LARGE SCALE GENOMIC DNA]</scope>
    <source>
        <strain evidence="2 3">NPDC001615</strain>
    </source>
</reference>
<feature type="compositionally biased region" description="Low complexity" evidence="1">
    <location>
        <begin position="561"/>
        <end position="576"/>
    </location>
</feature>
<dbReference type="Proteomes" id="UP001496720">
    <property type="component" value="Unassembled WGS sequence"/>
</dbReference>
<organism evidence="2 3">
    <name type="scientific">Streptomyces violaceorubidus</name>
    <dbReference type="NCBI Taxonomy" id="284042"/>
    <lineage>
        <taxon>Bacteria</taxon>
        <taxon>Bacillati</taxon>
        <taxon>Actinomycetota</taxon>
        <taxon>Actinomycetes</taxon>
        <taxon>Kitasatosporales</taxon>
        <taxon>Streptomycetaceae</taxon>
        <taxon>Streptomyces</taxon>
    </lineage>
</organism>
<feature type="compositionally biased region" description="Acidic residues" evidence="1">
    <location>
        <begin position="49"/>
        <end position="63"/>
    </location>
</feature>
<feature type="compositionally biased region" description="Basic and acidic residues" evidence="1">
    <location>
        <begin position="546"/>
        <end position="560"/>
    </location>
</feature>
<feature type="non-terminal residue" evidence="2">
    <location>
        <position position="2494"/>
    </location>
</feature>
<feature type="region of interest" description="Disordered" evidence="1">
    <location>
        <begin position="512"/>
        <end position="578"/>
    </location>
</feature>
<evidence type="ECO:0000313" key="3">
    <source>
        <dbReference type="Proteomes" id="UP001496720"/>
    </source>
</evidence>
<feature type="region of interest" description="Disordered" evidence="1">
    <location>
        <begin position="305"/>
        <end position="324"/>
    </location>
</feature>
<feature type="region of interest" description="Disordered" evidence="1">
    <location>
        <begin position="418"/>
        <end position="447"/>
    </location>
</feature>
<dbReference type="PANTHER" id="PTHR24216">
    <property type="entry name" value="PAXILLIN-RELATED"/>
    <property type="match status" value="1"/>
</dbReference>
<feature type="region of interest" description="Disordered" evidence="1">
    <location>
        <begin position="166"/>
        <end position="196"/>
    </location>
</feature>
<feature type="compositionally biased region" description="Pro residues" evidence="1">
    <location>
        <begin position="2439"/>
        <end position="2474"/>
    </location>
</feature>
<feature type="compositionally biased region" description="Pro residues" evidence="1">
    <location>
        <begin position="1847"/>
        <end position="1888"/>
    </location>
</feature>
<feature type="compositionally biased region" description="Polar residues" evidence="1">
    <location>
        <begin position="516"/>
        <end position="528"/>
    </location>
</feature>
<dbReference type="EMBL" id="JBEOZY010000083">
    <property type="protein sequence ID" value="MER6169575.1"/>
    <property type="molecule type" value="Genomic_DNA"/>
</dbReference>
<comment type="caution">
    <text evidence="2">The sequence shown here is derived from an EMBL/GenBank/DDBJ whole genome shotgun (WGS) entry which is preliminary data.</text>
</comment>
<accession>A0ABV1T6G2</accession>
<feature type="compositionally biased region" description="Polar residues" evidence="1">
    <location>
        <begin position="21"/>
        <end position="45"/>
    </location>
</feature>
<feature type="region of interest" description="Disordered" evidence="1">
    <location>
        <begin position="2383"/>
        <end position="2494"/>
    </location>
</feature>
<proteinExistence type="predicted"/>
<feature type="region of interest" description="Disordered" evidence="1">
    <location>
        <begin position="1823"/>
        <end position="1972"/>
    </location>
</feature>
<evidence type="ECO:0000313" key="2">
    <source>
        <dbReference type="EMBL" id="MER6169575.1"/>
    </source>
</evidence>
<feature type="compositionally biased region" description="Pro residues" evidence="1">
    <location>
        <begin position="1915"/>
        <end position="1930"/>
    </location>
</feature>
<feature type="region of interest" description="Disordered" evidence="1">
    <location>
        <begin position="1"/>
        <end position="103"/>
    </location>
</feature>
<dbReference type="PANTHER" id="PTHR24216:SF65">
    <property type="entry name" value="PAXILLIN-LIKE PROTEIN 1"/>
    <property type="match status" value="1"/>
</dbReference>
<evidence type="ECO:0000256" key="1">
    <source>
        <dbReference type="SAM" id="MobiDB-lite"/>
    </source>
</evidence>
<feature type="compositionally biased region" description="Pro residues" evidence="1">
    <location>
        <begin position="2408"/>
        <end position="2432"/>
    </location>
</feature>
<name>A0ABV1T6G2_9ACTN</name>
<evidence type="ECO:0008006" key="4">
    <source>
        <dbReference type="Google" id="ProtNLM"/>
    </source>
</evidence>
<feature type="region of interest" description="Disordered" evidence="1">
    <location>
        <begin position="1382"/>
        <end position="1415"/>
    </location>
</feature>
<protein>
    <recommendedName>
        <fullName evidence="4">Lonely Cys domain-containing protein</fullName>
    </recommendedName>
</protein>
<feature type="compositionally biased region" description="Pro residues" evidence="1">
    <location>
        <begin position="1895"/>
        <end position="1908"/>
    </location>
</feature>
<gene>
    <name evidence="2" type="ORF">ABT188_34425</name>
</gene>